<evidence type="ECO:0000313" key="8">
    <source>
        <dbReference type="EMBL" id="RYR52387.1"/>
    </source>
</evidence>
<evidence type="ECO:0000256" key="4">
    <source>
        <dbReference type="PROSITE-ProRule" id="PRU01343"/>
    </source>
</evidence>
<evidence type="ECO:0000256" key="5">
    <source>
        <dbReference type="SAM" id="MobiDB-lite"/>
    </source>
</evidence>
<evidence type="ECO:0000256" key="3">
    <source>
        <dbReference type="ARBA" id="ARBA00022833"/>
    </source>
</evidence>
<gene>
    <name evidence="8" type="ORF">Ahy_A06g027318</name>
</gene>
<dbReference type="EMBL" id="SDMP01000006">
    <property type="protein sequence ID" value="RYR52387.1"/>
    <property type="molecule type" value="Genomic_DNA"/>
</dbReference>
<sequence>MFGGEGQASRSSIRSISNGYRAKTQNRSRPTRVPERCGCGCRPVLRWSGTNSNPNKPFFGCPNYNTNGKRWCGLFVWADVGQEAVPAKSENVNYNDEQKMTEDWRLEKLESDVRSQKFMIKLLFLVVSVMLLLLVVVFWKLCYQG</sequence>
<keyword evidence="9" id="KW-1185">Reference proteome</keyword>
<dbReference type="PROSITE" id="PS51999">
    <property type="entry name" value="ZF_GRF"/>
    <property type="match status" value="1"/>
</dbReference>
<feature type="compositionally biased region" description="Polar residues" evidence="5">
    <location>
        <begin position="8"/>
        <end position="23"/>
    </location>
</feature>
<reference evidence="8 9" key="1">
    <citation type="submission" date="2019-01" db="EMBL/GenBank/DDBJ databases">
        <title>Sequencing of cultivated peanut Arachis hypogaea provides insights into genome evolution and oil improvement.</title>
        <authorList>
            <person name="Chen X."/>
        </authorList>
    </citation>
    <scope>NUCLEOTIDE SEQUENCE [LARGE SCALE GENOMIC DNA]</scope>
    <source>
        <strain evidence="9">cv. Fuhuasheng</strain>
        <tissue evidence="8">Leaves</tissue>
    </source>
</reference>
<keyword evidence="6" id="KW-0472">Membrane</keyword>
<evidence type="ECO:0000256" key="1">
    <source>
        <dbReference type="ARBA" id="ARBA00022723"/>
    </source>
</evidence>
<protein>
    <recommendedName>
        <fullName evidence="7">GRF-type domain-containing protein</fullName>
    </recommendedName>
</protein>
<dbReference type="GO" id="GO:0008270">
    <property type="term" value="F:zinc ion binding"/>
    <property type="evidence" value="ECO:0007669"/>
    <property type="project" value="UniProtKB-KW"/>
</dbReference>
<dbReference type="InterPro" id="IPR010666">
    <property type="entry name" value="Znf_GRF"/>
</dbReference>
<keyword evidence="1" id="KW-0479">Metal-binding</keyword>
<keyword evidence="3" id="KW-0862">Zinc</keyword>
<organism evidence="8 9">
    <name type="scientific">Arachis hypogaea</name>
    <name type="common">Peanut</name>
    <dbReference type="NCBI Taxonomy" id="3818"/>
    <lineage>
        <taxon>Eukaryota</taxon>
        <taxon>Viridiplantae</taxon>
        <taxon>Streptophyta</taxon>
        <taxon>Embryophyta</taxon>
        <taxon>Tracheophyta</taxon>
        <taxon>Spermatophyta</taxon>
        <taxon>Magnoliopsida</taxon>
        <taxon>eudicotyledons</taxon>
        <taxon>Gunneridae</taxon>
        <taxon>Pentapetalae</taxon>
        <taxon>rosids</taxon>
        <taxon>fabids</taxon>
        <taxon>Fabales</taxon>
        <taxon>Fabaceae</taxon>
        <taxon>Papilionoideae</taxon>
        <taxon>50 kb inversion clade</taxon>
        <taxon>dalbergioids sensu lato</taxon>
        <taxon>Dalbergieae</taxon>
        <taxon>Pterocarpus clade</taxon>
        <taxon>Arachis</taxon>
    </lineage>
</organism>
<dbReference type="Proteomes" id="UP000289738">
    <property type="component" value="Chromosome A06"/>
</dbReference>
<name>A0A445CN89_ARAHY</name>
<evidence type="ECO:0000256" key="6">
    <source>
        <dbReference type="SAM" id="Phobius"/>
    </source>
</evidence>
<comment type="caution">
    <text evidence="8">The sequence shown here is derived from an EMBL/GenBank/DDBJ whole genome shotgun (WGS) entry which is preliminary data.</text>
</comment>
<evidence type="ECO:0000313" key="9">
    <source>
        <dbReference type="Proteomes" id="UP000289738"/>
    </source>
</evidence>
<keyword evidence="6" id="KW-1133">Transmembrane helix</keyword>
<keyword evidence="6" id="KW-0812">Transmembrane</keyword>
<evidence type="ECO:0000259" key="7">
    <source>
        <dbReference type="PROSITE" id="PS51999"/>
    </source>
</evidence>
<proteinExistence type="predicted"/>
<dbReference type="AlphaFoldDB" id="A0A445CN89"/>
<feature type="domain" description="GRF-type" evidence="7">
    <location>
        <begin position="37"/>
        <end position="81"/>
    </location>
</feature>
<feature type="transmembrane region" description="Helical" evidence="6">
    <location>
        <begin position="118"/>
        <end position="139"/>
    </location>
</feature>
<accession>A0A445CN89</accession>
<evidence type="ECO:0000256" key="2">
    <source>
        <dbReference type="ARBA" id="ARBA00022771"/>
    </source>
</evidence>
<keyword evidence="2 4" id="KW-0863">Zinc-finger</keyword>
<feature type="region of interest" description="Disordered" evidence="5">
    <location>
        <begin position="1"/>
        <end position="34"/>
    </location>
</feature>